<organism evidence="1 2">
    <name type="scientific">Phytophthora sojae (strain P6497)</name>
    <name type="common">Soybean stem and root rot agent</name>
    <name type="synonym">Phytophthora megasperma f. sp. glycines</name>
    <dbReference type="NCBI Taxonomy" id="1094619"/>
    <lineage>
        <taxon>Eukaryota</taxon>
        <taxon>Sar</taxon>
        <taxon>Stramenopiles</taxon>
        <taxon>Oomycota</taxon>
        <taxon>Peronosporomycetes</taxon>
        <taxon>Peronosporales</taxon>
        <taxon>Peronosporaceae</taxon>
        <taxon>Phytophthora</taxon>
    </lineage>
</organism>
<proteinExistence type="predicted"/>
<evidence type="ECO:0000313" key="1">
    <source>
        <dbReference type="EMBL" id="EGZ14638.1"/>
    </source>
</evidence>
<evidence type="ECO:0000313" key="2">
    <source>
        <dbReference type="Proteomes" id="UP000002640"/>
    </source>
</evidence>
<keyword evidence="2" id="KW-1185">Reference proteome</keyword>
<feature type="non-terminal residue" evidence="1">
    <location>
        <position position="1"/>
    </location>
</feature>
<dbReference type="KEGG" id="psoj:PHYSODRAFT_404746"/>
<feature type="non-terminal residue" evidence="1">
    <location>
        <position position="68"/>
    </location>
</feature>
<dbReference type="SMR" id="G4ZMA5"/>
<dbReference type="Proteomes" id="UP000002640">
    <property type="component" value="Unassembled WGS sequence"/>
</dbReference>
<reference evidence="1 2" key="1">
    <citation type="journal article" date="2006" name="Science">
        <title>Phytophthora genome sequences uncover evolutionary origins and mechanisms of pathogenesis.</title>
        <authorList>
            <person name="Tyler B.M."/>
            <person name="Tripathy S."/>
            <person name="Zhang X."/>
            <person name="Dehal P."/>
            <person name="Jiang R.H."/>
            <person name="Aerts A."/>
            <person name="Arredondo F.D."/>
            <person name="Baxter L."/>
            <person name="Bensasson D."/>
            <person name="Beynon J.L."/>
            <person name="Chapman J."/>
            <person name="Damasceno C.M."/>
            <person name="Dorrance A.E."/>
            <person name="Dou D."/>
            <person name="Dickerman A.W."/>
            <person name="Dubchak I.L."/>
            <person name="Garbelotto M."/>
            <person name="Gijzen M."/>
            <person name="Gordon S.G."/>
            <person name="Govers F."/>
            <person name="Grunwald N.J."/>
            <person name="Huang W."/>
            <person name="Ivors K.L."/>
            <person name="Jones R.W."/>
            <person name="Kamoun S."/>
            <person name="Krampis K."/>
            <person name="Lamour K.H."/>
            <person name="Lee M.K."/>
            <person name="McDonald W.H."/>
            <person name="Medina M."/>
            <person name="Meijer H.J."/>
            <person name="Nordberg E.K."/>
            <person name="Maclean D.J."/>
            <person name="Ospina-Giraldo M.D."/>
            <person name="Morris P.F."/>
            <person name="Phuntumart V."/>
            <person name="Putnam N.H."/>
            <person name="Rash S."/>
            <person name="Rose J.K."/>
            <person name="Sakihama Y."/>
            <person name="Salamov A.A."/>
            <person name="Savidor A."/>
            <person name="Scheuring C.F."/>
            <person name="Smith B.M."/>
            <person name="Sobral B.W."/>
            <person name="Terry A."/>
            <person name="Torto-Alalibo T.A."/>
            <person name="Win J."/>
            <person name="Xu Z."/>
            <person name="Zhang H."/>
            <person name="Grigoriev I.V."/>
            <person name="Rokhsar D.S."/>
            <person name="Boore J.L."/>
        </authorList>
    </citation>
    <scope>NUCLEOTIDE SEQUENCE [LARGE SCALE GENOMIC DNA]</scope>
    <source>
        <strain evidence="1 2">P6497</strain>
    </source>
</reference>
<accession>G4ZMA5</accession>
<gene>
    <name evidence="1" type="ORF">PHYSODRAFT_404746</name>
</gene>
<dbReference type="EMBL" id="JH159155">
    <property type="protein sequence ID" value="EGZ14638.1"/>
    <property type="molecule type" value="Genomic_DNA"/>
</dbReference>
<dbReference type="RefSeq" id="XP_009528387.1">
    <property type="nucleotide sequence ID" value="XM_009530092.1"/>
</dbReference>
<dbReference type="AlphaFoldDB" id="G4ZMA5"/>
<protein>
    <submittedName>
        <fullName evidence="1">Uncharacterized protein</fullName>
    </submittedName>
</protein>
<name>G4ZMA5_PHYSP</name>
<dbReference type="InParanoid" id="G4ZMA5"/>
<sequence length="68" mass="7899">ARSIEYLDNKLSSGGVQRLESAVKQFLRAMDAVETKWFVRWTSYIRRFDEGFGSMVAPITKLQRKDVD</sequence>
<dbReference type="GeneID" id="20651390"/>